<name>A0ABR2ZKA0_9AGAR</name>
<feature type="compositionally biased region" description="Polar residues" evidence="1">
    <location>
        <begin position="29"/>
        <end position="42"/>
    </location>
</feature>
<dbReference type="Proteomes" id="UP001437256">
    <property type="component" value="Unassembled WGS sequence"/>
</dbReference>
<accession>A0ABR2ZKA0</accession>
<comment type="caution">
    <text evidence="3">The sequence shown here is derived from an EMBL/GenBank/DDBJ whole genome shotgun (WGS) entry which is preliminary data.</text>
</comment>
<sequence length="213" mass="23677">MEDMRITSGEFEALHKWYSLEKKTKGKSKVSSETKAATVSTDVDSKDPQKPSFEGGTEDVMHEDEESQGTFRALEDTKTKRTAIGGNRVEIPLREDSRPRDTGNSVDTLLHDDVLVDDDDELQYPISAEESLSGNNSCSEMLTQNQASRIQSTELPPESSTLLAAQLLQLKSDVQETTASLRFRRATKDKSVDVYDQIAVKLGDLMIQFGVKD</sequence>
<reference evidence="3 4" key="1">
    <citation type="submission" date="2024-05" db="EMBL/GenBank/DDBJ databases">
        <title>A draft genome resource for the thread blight pathogen Marasmius tenuissimus strain MS-2.</title>
        <authorList>
            <person name="Yulfo-Soto G.E."/>
            <person name="Baruah I.K."/>
            <person name="Amoako-Attah I."/>
            <person name="Bukari Y."/>
            <person name="Meinhardt L.W."/>
            <person name="Bailey B.A."/>
            <person name="Cohen S.P."/>
        </authorList>
    </citation>
    <scope>NUCLEOTIDE SEQUENCE [LARGE SCALE GENOMIC DNA]</scope>
    <source>
        <strain evidence="3 4">MS-2</strain>
    </source>
</reference>
<protein>
    <submittedName>
        <fullName evidence="3">Uncharacterized protein</fullName>
    </submittedName>
</protein>
<evidence type="ECO:0000313" key="2">
    <source>
        <dbReference type="EMBL" id="KAL0060387.1"/>
    </source>
</evidence>
<gene>
    <name evidence="3" type="ORF">AAF712_011356</name>
    <name evidence="2" type="ORF">AAF712_012838</name>
</gene>
<evidence type="ECO:0000313" key="3">
    <source>
        <dbReference type="EMBL" id="KAL0061753.1"/>
    </source>
</evidence>
<dbReference type="EMBL" id="JBBXMP010000179">
    <property type="protein sequence ID" value="KAL0060387.1"/>
    <property type="molecule type" value="Genomic_DNA"/>
</dbReference>
<evidence type="ECO:0000256" key="1">
    <source>
        <dbReference type="SAM" id="MobiDB-lite"/>
    </source>
</evidence>
<feature type="region of interest" description="Disordered" evidence="1">
    <location>
        <begin position="25"/>
        <end position="70"/>
    </location>
</feature>
<evidence type="ECO:0000313" key="4">
    <source>
        <dbReference type="Proteomes" id="UP001437256"/>
    </source>
</evidence>
<keyword evidence="4" id="KW-1185">Reference proteome</keyword>
<proteinExistence type="predicted"/>
<dbReference type="EMBL" id="JBBXMP010000123">
    <property type="protein sequence ID" value="KAL0061753.1"/>
    <property type="molecule type" value="Genomic_DNA"/>
</dbReference>
<organism evidence="3 4">
    <name type="scientific">Marasmius tenuissimus</name>
    <dbReference type="NCBI Taxonomy" id="585030"/>
    <lineage>
        <taxon>Eukaryota</taxon>
        <taxon>Fungi</taxon>
        <taxon>Dikarya</taxon>
        <taxon>Basidiomycota</taxon>
        <taxon>Agaricomycotina</taxon>
        <taxon>Agaricomycetes</taxon>
        <taxon>Agaricomycetidae</taxon>
        <taxon>Agaricales</taxon>
        <taxon>Marasmiineae</taxon>
        <taxon>Marasmiaceae</taxon>
        <taxon>Marasmius</taxon>
    </lineage>
</organism>